<proteinExistence type="predicted"/>
<dbReference type="RefSeq" id="WP_072879714.1">
    <property type="nucleotide sequence ID" value="NZ_FOKU01000011.1"/>
</dbReference>
<dbReference type="OrthoDB" id="1884322at2"/>
<dbReference type="PROSITE" id="PS51257">
    <property type="entry name" value="PROKAR_LIPOPROTEIN"/>
    <property type="match status" value="1"/>
</dbReference>
<evidence type="ECO:0000313" key="6">
    <source>
        <dbReference type="Proteomes" id="UP000198940"/>
    </source>
</evidence>
<gene>
    <name evidence="3" type="ORF">SAMN04487891_111132</name>
    <name evidence="4" type="ORF">SAMN05216293_2177</name>
</gene>
<comment type="catalytic activity">
    <reaction evidence="1">
        <text>a beta-lactam + H2O = a substituted beta-amino acid</text>
        <dbReference type="Rhea" id="RHEA:20401"/>
        <dbReference type="ChEBI" id="CHEBI:15377"/>
        <dbReference type="ChEBI" id="CHEBI:35627"/>
        <dbReference type="ChEBI" id="CHEBI:140347"/>
        <dbReference type="EC" id="3.5.2.6"/>
    </reaction>
</comment>
<dbReference type="GO" id="GO:0046677">
    <property type="term" value="P:response to antibiotic"/>
    <property type="evidence" value="ECO:0007669"/>
    <property type="project" value="InterPro"/>
</dbReference>
<reference evidence="4 5" key="1">
    <citation type="submission" date="2016-11" db="EMBL/GenBank/DDBJ databases">
        <authorList>
            <person name="Varghese N."/>
            <person name="Submissions S."/>
        </authorList>
    </citation>
    <scope>NUCLEOTIDE SEQUENCE [LARGE SCALE GENOMIC DNA]</scope>
    <source>
        <strain evidence="4 5">CGMCC 1.12174</strain>
        <strain evidence="3 6">DSM 26351</strain>
    </source>
</reference>
<sequence>MWTRCMLFGLMTLGTSCSETGTIKPLEKALASENPYIRQVMANLGAHEVQIRFTQINRRNDSIFFTDHDFQVNAENYFYPASTVKFPAAVATLEKLNEVDSLDMHTRFYIEGDSVETTFAKAISEIFAVSDNAANNRLIEFLGQDDLNQRMRRRGVEPIRIAHRLSAPNADDVTTAPLVIYLNDSTTAVSKPIINTSAKPLELNGIKKGKGFYADDELLTEPFDFSLKNHYPIQAQHALLQRIIFPEAFPEEQRFNLSMEQRDFLLEAMHTLPPKLGYDPEEFYDSYVKFFLFGDSTDPMPEHIKIYNKVGYAYGTLTDCAYIQDTLNNVDFMVTATILVNSDGIFNDDAYDYDEVGIPFLAQLGRELYDYELKRKR</sequence>
<dbReference type="Gene3D" id="3.40.710.10">
    <property type="entry name" value="DD-peptidase/beta-lactamase superfamily"/>
    <property type="match status" value="1"/>
</dbReference>
<dbReference type="EMBL" id="FOKU01000011">
    <property type="protein sequence ID" value="SFC45960.1"/>
    <property type="molecule type" value="Genomic_DNA"/>
</dbReference>
<dbReference type="Pfam" id="PF13354">
    <property type="entry name" value="Beta-lactamase2"/>
    <property type="match status" value="1"/>
</dbReference>
<dbReference type="SUPFAM" id="SSF56601">
    <property type="entry name" value="beta-lactamase/transpeptidase-like"/>
    <property type="match status" value="1"/>
</dbReference>
<dbReference type="GO" id="GO:0030655">
    <property type="term" value="P:beta-lactam antibiotic catabolic process"/>
    <property type="evidence" value="ECO:0007669"/>
    <property type="project" value="InterPro"/>
</dbReference>
<dbReference type="Proteomes" id="UP000198940">
    <property type="component" value="Unassembled WGS sequence"/>
</dbReference>
<accession>A0A3A1NSA6</accession>
<dbReference type="InterPro" id="IPR000871">
    <property type="entry name" value="Beta-lactam_class-A"/>
</dbReference>
<dbReference type="GO" id="GO:0008800">
    <property type="term" value="F:beta-lactamase activity"/>
    <property type="evidence" value="ECO:0007669"/>
    <property type="project" value="UniProtKB-EC"/>
</dbReference>
<evidence type="ECO:0000313" key="3">
    <source>
        <dbReference type="EMBL" id="SFC45960.1"/>
    </source>
</evidence>
<comment type="caution">
    <text evidence="4">The sequence shown here is derived from an EMBL/GenBank/DDBJ whole genome shotgun (WGS) entry which is preliminary data.</text>
</comment>
<feature type="domain" description="Beta-lactamase class A catalytic" evidence="2">
    <location>
        <begin position="66"/>
        <end position="334"/>
    </location>
</feature>
<evidence type="ECO:0000313" key="4">
    <source>
        <dbReference type="EMBL" id="SHK89224.1"/>
    </source>
</evidence>
<dbReference type="InterPro" id="IPR045155">
    <property type="entry name" value="Beta-lactam_cat"/>
</dbReference>
<dbReference type="PANTHER" id="PTHR35333">
    <property type="entry name" value="BETA-LACTAMASE"/>
    <property type="match status" value="1"/>
</dbReference>
<dbReference type="AlphaFoldDB" id="A0A1M6W628"/>
<dbReference type="EMBL" id="FRAT01000005">
    <property type="protein sequence ID" value="SHK89224.1"/>
    <property type="molecule type" value="Genomic_DNA"/>
</dbReference>
<dbReference type="Proteomes" id="UP000184031">
    <property type="component" value="Unassembled WGS sequence"/>
</dbReference>
<dbReference type="InterPro" id="IPR012338">
    <property type="entry name" value="Beta-lactam/transpept-like"/>
</dbReference>
<dbReference type="STRING" id="1055723.SAMN05216293_2177"/>
<evidence type="ECO:0000313" key="5">
    <source>
        <dbReference type="Proteomes" id="UP000184031"/>
    </source>
</evidence>
<keyword evidence="6" id="KW-1185">Reference proteome</keyword>
<dbReference type="PANTHER" id="PTHR35333:SF4">
    <property type="entry name" value="SLR0121 PROTEIN"/>
    <property type="match status" value="1"/>
</dbReference>
<evidence type="ECO:0000256" key="1">
    <source>
        <dbReference type="ARBA" id="ARBA00001526"/>
    </source>
</evidence>
<name>A0A1M6W628_9FLAO</name>
<accession>A0A1M6W628</accession>
<protein>
    <submittedName>
        <fullName evidence="4">Beta-lactamase enzyme family protein</fullName>
    </submittedName>
</protein>
<evidence type="ECO:0000259" key="2">
    <source>
        <dbReference type="Pfam" id="PF13354"/>
    </source>
</evidence>
<organism evidence="4 5">
    <name type="scientific">Flagellimonas taeanensis</name>
    <dbReference type="NCBI Taxonomy" id="1005926"/>
    <lineage>
        <taxon>Bacteria</taxon>
        <taxon>Pseudomonadati</taxon>
        <taxon>Bacteroidota</taxon>
        <taxon>Flavobacteriia</taxon>
        <taxon>Flavobacteriales</taxon>
        <taxon>Flavobacteriaceae</taxon>
        <taxon>Flagellimonas</taxon>
    </lineage>
</organism>